<evidence type="ECO:0000256" key="6">
    <source>
        <dbReference type="ARBA" id="ARBA00022989"/>
    </source>
</evidence>
<name>A0A6P3XZ27_DINQU</name>
<evidence type="ECO:0000313" key="11">
    <source>
        <dbReference type="Proteomes" id="UP000515204"/>
    </source>
</evidence>
<evidence type="ECO:0000256" key="5">
    <source>
        <dbReference type="ARBA" id="ARBA00022725"/>
    </source>
</evidence>
<dbReference type="Proteomes" id="UP000515204">
    <property type="component" value="Unplaced"/>
</dbReference>
<protein>
    <submittedName>
        <fullName evidence="12">Odorant receptor 4-like</fullName>
    </submittedName>
</protein>
<accession>A0A6P3XZ27</accession>
<evidence type="ECO:0000256" key="4">
    <source>
        <dbReference type="ARBA" id="ARBA00022692"/>
    </source>
</evidence>
<keyword evidence="5" id="KW-0552">Olfaction</keyword>
<comment type="subcellular location">
    <subcellularLocation>
        <location evidence="1">Cell membrane</location>
        <topology evidence="1">Multi-pass membrane protein</topology>
    </subcellularLocation>
</comment>
<evidence type="ECO:0000256" key="8">
    <source>
        <dbReference type="ARBA" id="ARBA00023170"/>
    </source>
</evidence>
<gene>
    <name evidence="12" type="primary">LOC106749162</name>
</gene>
<dbReference type="KEGG" id="dqu:106749162"/>
<dbReference type="PANTHER" id="PTHR21137">
    <property type="entry name" value="ODORANT RECEPTOR"/>
    <property type="match status" value="1"/>
</dbReference>
<keyword evidence="2" id="KW-1003">Cell membrane</keyword>
<evidence type="ECO:0000256" key="7">
    <source>
        <dbReference type="ARBA" id="ARBA00023136"/>
    </source>
</evidence>
<dbReference type="Pfam" id="PF02949">
    <property type="entry name" value="7tm_6"/>
    <property type="match status" value="1"/>
</dbReference>
<keyword evidence="11" id="KW-1185">Reference proteome</keyword>
<dbReference type="RefSeq" id="XP_014483810.1">
    <property type="nucleotide sequence ID" value="XM_014628324.1"/>
</dbReference>
<dbReference type="AlphaFoldDB" id="A0A6P3XZ27"/>
<keyword evidence="3" id="KW-0716">Sensory transduction</keyword>
<dbReference type="GO" id="GO:0007165">
    <property type="term" value="P:signal transduction"/>
    <property type="evidence" value="ECO:0007669"/>
    <property type="project" value="UniProtKB-KW"/>
</dbReference>
<keyword evidence="9" id="KW-0807">Transducer</keyword>
<sequence length="219" mass="24504">MSSKNSKNILLVIMRSQKQLKLSAGGMGDLSLEAFASVFHASGQIDIICDVFKTITEKFPSYGHSEDTIGMLIERHNKVILFSKNLDKLLSFMALMQMFWNTLVICCVGILLIIDFHNEPGVGLVKAIFCYLSITIEIFIFCFAGEYLSLKSKSLADAAYESLWYNMSPKYCKNILFVIMRSQKQLNLTAGGMTNLSFETFVGIMKASASYVSVLNAMY</sequence>
<evidence type="ECO:0000256" key="2">
    <source>
        <dbReference type="ARBA" id="ARBA00022475"/>
    </source>
</evidence>
<dbReference type="GO" id="GO:0005886">
    <property type="term" value="C:plasma membrane"/>
    <property type="evidence" value="ECO:0007669"/>
    <property type="project" value="UniProtKB-SubCell"/>
</dbReference>
<organism evidence="11 12">
    <name type="scientific">Dinoponera quadriceps</name>
    <name type="common">South American ant</name>
    <dbReference type="NCBI Taxonomy" id="609295"/>
    <lineage>
        <taxon>Eukaryota</taxon>
        <taxon>Metazoa</taxon>
        <taxon>Ecdysozoa</taxon>
        <taxon>Arthropoda</taxon>
        <taxon>Hexapoda</taxon>
        <taxon>Insecta</taxon>
        <taxon>Pterygota</taxon>
        <taxon>Neoptera</taxon>
        <taxon>Endopterygota</taxon>
        <taxon>Hymenoptera</taxon>
        <taxon>Apocrita</taxon>
        <taxon>Aculeata</taxon>
        <taxon>Formicoidea</taxon>
        <taxon>Formicidae</taxon>
        <taxon>Ponerinae</taxon>
        <taxon>Ponerini</taxon>
        <taxon>Dinoponera</taxon>
    </lineage>
</organism>
<reference evidence="12" key="1">
    <citation type="submission" date="2025-08" db="UniProtKB">
        <authorList>
            <consortium name="RefSeq"/>
        </authorList>
    </citation>
    <scope>IDENTIFICATION</scope>
</reference>
<keyword evidence="7 10" id="KW-0472">Membrane</keyword>
<dbReference type="InterPro" id="IPR004117">
    <property type="entry name" value="7tm6_olfct_rcpt"/>
</dbReference>
<feature type="transmembrane region" description="Helical" evidence="10">
    <location>
        <begin position="98"/>
        <end position="117"/>
    </location>
</feature>
<dbReference type="GO" id="GO:0004984">
    <property type="term" value="F:olfactory receptor activity"/>
    <property type="evidence" value="ECO:0007669"/>
    <property type="project" value="InterPro"/>
</dbReference>
<proteinExistence type="predicted"/>
<keyword evidence="4 10" id="KW-0812">Transmembrane</keyword>
<keyword evidence="6 10" id="KW-1133">Transmembrane helix</keyword>
<evidence type="ECO:0000313" key="12">
    <source>
        <dbReference type="RefSeq" id="XP_014483810.1"/>
    </source>
</evidence>
<keyword evidence="8" id="KW-0675">Receptor</keyword>
<evidence type="ECO:0000256" key="9">
    <source>
        <dbReference type="ARBA" id="ARBA00023224"/>
    </source>
</evidence>
<dbReference type="PANTHER" id="PTHR21137:SF35">
    <property type="entry name" value="ODORANT RECEPTOR 19A-RELATED"/>
    <property type="match status" value="1"/>
</dbReference>
<evidence type="ECO:0000256" key="10">
    <source>
        <dbReference type="SAM" id="Phobius"/>
    </source>
</evidence>
<evidence type="ECO:0000256" key="3">
    <source>
        <dbReference type="ARBA" id="ARBA00022606"/>
    </source>
</evidence>
<dbReference type="GO" id="GO:0005549">
    <property type="term" value="F:odorant binding"/>
    <property type="evidence" value="ECO:0007669"/>
    <property type="project" value="InterPro"/>
</dbReference>
<dbReference type="GeneID" id="106749162"/>
<evidence type="ECO:0000256" key="1">
    <source>
        <dbReference type="ARBA" id="ARBA00004651"/>
    </source>
</evidence>
<feature type="transmembrane region" description="Helical" evidence="10">
    <location>
        <begin position="123"/>
        <end position="144"/>
    </location>
</feature>